<dbReference type="PANTHER" id="PTHR10146:SF14">
    <property type="entry name" value="PYRIDOXAL PHOSPHATE HOMEOSTASIS PROTEIN"/>
    <property type="match status" value="1"/>
</dbReference>
<accession>A0ABY9R151</accession>
<dbReference type="PIRSF" id="PIRSF004848">
    <property type="entry name" value="YBL036c_PLPDEIII"/>
    <property type="match status" value="1"/>
</dbReference>
<sequence length="262" mass="27740">MPHDIAAASAFLPPEAAQALLDRWADVRARVDGAARAAGRDPAGVTLVAVSKYHPAASVAALAAAGQRDFGENYVQEALRKQTEVADMTGMGLDAAPRWHFIGHLQSNKAKDVVGRFALLHTVDSETLARKLDQRLASLPAQGAGGTAPSQDILLQVNIGDEEQKSGVDPDDLPVLAGAVLALPRLRLLGLMCMPPIFDDGEASRPYFARLRELRDALSARVGLPLPHLSMGMSHDVEVAVAEGATIVRVGTDIFGPRPPKS</sequence>
<comment type="function">
    <text evidence="2">Pyridoxal 5'-phosphate (PLP)-binding protein, which is involved in PLP homeostasis.</text>
</comment>
<dbReference type="PROSITE" id="PS01211">
    <property type="entry name" value="UPF0001"/>
    <property type="match status" value="1"/>
</dbReference>
<organism evidence="5 6">
    <name type="scientific">Nitratidesulfovibrio liaohensis</name>
    <dbReference type="NCBI Taxonomy" id="2604158"/>
    <lineage>
        <taxon>Bacteria</taxon>
        <taxon>Pseudomonadati</taxon>
        <taxon>Thermodesulfobacteriota</taxon>
        <taxon>Desulfovibrionia</taxon>
        <taxon>Desulfovibrionales</taxon>
        <taxon>Desulfovibrionaceae</taxon>
        <taxon>Nitratidesulfovibrio</taxon>
    </lineage>
</organism>
<gene>
    <name evidence="5" type="ORF">KPS_002522</name>
</gene>
<dbReference type="Pfam" id="PF01168">
    <property type="entry name" value="Ala_racemase_N"/>
    <property type="match status" value="1"/>
</dbReference>
<reference evidence="5" key="1">
    <citation type="submission" date="2023-09" db="EMBL/GenBank/DDBJ databases">
        <authorList>
            <consortium name="CW5 consortium"/>
            <person name="Lu C.-W."/>
        </authorList>
    </citation>
    <scope>NUCLEOTIDE SEQUENCE</scope>
    <source>
        <strain evidence="5">KPS</strain>
    </source>
</reference>
<dbReference type="HAMAP" id="MF_02087">
    <property type="entry name" value="PLP_homeostasis"/>
    <property type="match status" value="1"/>
</dbReference>
<dbReference type="Gene3D" id="3.20.20.10">
    <property type="entry name" value="Alanine racemase"/>
    <property type="match status" value="1"/>
</dbReference>
<dbReference type="SUPFAM" id="SSF51419">
    <property type="entry name" value="PLP-binding barrel"/>
    <property type="match status" value="1"/>
</dbReference>
<feature type="modified residue" description="N6-(pyridoxal phosphate)lysine" evidence="2">
    <location>
        <position position="52"/>
    </location>
</feature>
<keyword evidence="6" id="KW-1185">Reference proteome</keyword>
<dbReference type="InterPro" id="IPR029066">
    <property type="entry name" value="PLP-binding_barrel"/>
</dbReference>
<dbReference type="Proteomes" id="UP001180616">
    <property type="component" value="Chromosome"/>
</dbReference>
<dbReference type="InterPro" id="IPR011078">
    <property type="entry name" value="PyrdxlP_homeostasis"/>
</dbReference>
<dbReference type="NCBIfam" id="TIGR00044">
    <property type="entry name" value="YggS family pyridoxal phosphate-dependent enzyme"/>
    <property type="match status" value="1"/>
</dbReference>
<dbReference type="RefSeq" id="WP_309540590.1">
    <property type="nucleotide sequence ID" value="NZ_CP133659.1"/>
</dbReference>
<evidence type="ECO:0000313" key="6">
    <source>
        <dbReference type="Proteomes" id="UP001180616"/>
    </source>
</evidence>
<evidence type="ECO:0000313" key="5">
    <source>
        <dbReference type="EMBL" id="WMW64499.1"/>
    </source>
</evidence>
<dbReference type="CDD" id="cd00635">
    <property type="entry name" value="PLPDE_III_YBL036c_like"/>
    <property type="match status" value="1"/>
</dbReference>
<evidence type="ECO:0000256" key="3">
    <source>
        <dbReference type="RuleBase" id="RU004514"/>
    </source>
</evidence>
<dbReference type="InterPro" id="IPR001608">
    <property type="entry name" value="Ala_racemase_N"/>
</dbReference>
<evidence type="ECO:0000259" key="4">
    <source>
        <dbReference type="Pfam" id="PF01168"/>
    </source>
</evidence>
<proteinExistence type="inferred from homology"/>
<evidence type="ECO:0000256" key="1">
    <source>
        <dbReference type="ARBA" id="ARBA00022898"/>
    </source>
</evidence>
<dbReference type="EMBL" id="CP133659">
    <property type="protein sequence ID" value="WMW64499.1"/>
    <property type="molecule type" value="Genomic_DNA"/>
</dbReference>
<dbReference type="PANTHER" id="PTHR10146">
    <property type="entry name" value="PROLINE SYNTHETASE CO-TRANSCRIBED BACTERIAL HOMOLOG PROTEIN"/>
    <property type="match status" value="1"/>
</dbReference>
<name>A0ABY9R151_9BACT</name>
<protein>
    <recommendedName>
        <fullName evidence="2">Pyridoxal phosphate homeostasis protein</fullName>
        <shortName evidence="2">PLP homeostasis protein</shortName>
    </recommendedName>
</protein>
<comment type="similarity">
    <text evidence="2 3">Belongs to the pyridoxal phosphate-binding protein YggS/PROSC family.</text>
</comment>
<evidence type="ECO:0000256" key="2">
    <source>
        <dbReference type="HAMAP-Rule" id="MF_02087"/>
    </source>
</evidence>
<keyword evidence="1 2" id="KW-0663">Pyridoxal phosphate</keyword>
<feature type="domain" description="Alanine racemase N-terminal" evidence="4">
    <location>
        <begin position="44"/>
        <end position="259"/>
    </location>
</feature>